<feature type="region of interest" description="Disordered" evidence="1">
    <location>
        <begin position="23"/>
        <end position="107"/>
    </location>
</feature>
<feature type="compositionally biased region" description="Pro residues" evidence="1">
    <location>
        <begin position="29"/>
        <end position="59"/>
    </location>
</feature>
<evidence type="ECO:0000256" key="2">
    <source>
        <dbReference type="SAM" id="SignalP"/>
    </source>
</evidence>
<feature type="compositionally biased region" description="Pro residues" evidence="1">
    <location>
        <begin position="96"/>
        <end position="107"/>
    </location>
</feature>
<keyword evidence="2" id="KW-0732">Signal</keyword>
<comment type="caution">
    <text evidence="3">The sequence shown here is derived from an EMBL/GenBank/DDBJ whole genome shotgun (WGS) entry which is preliminary data.</text>
</comment>
<protein>
    <submittedName>
        <fullName evidence="3">Uncharacterized protein</fullName>
    </submittedName>
</protein>
<dbReference type="EMBL" id="JAGTJJ010000002">
    <property type="protein sequence ID" value="MDC3980319.1"/>
    <property type="molecule type" value="Genomic_DNA"/>
</dbReference>
<name>A0A9X3WXZ3_9BACT</name>
<evidence type="ECO:0000313" key="3">
    <source>
        <dbReference type="EMBL" id="MDC3980319.1"/>
    </source>
</evidence>
<dbReference type="Proteomes" id="UP001151081">
    <property type="component" value="Unassembled WGS sequence"/>
</dbReference>
<feature type="chain" id="PRO_5040948060" evidence="2">
    <location>
        <begin position="25"/>
        <end position="301"/>
    </location>
</feature>
<gene>
    <name evidence="3" type="ORF">KEG57_07435</name>
</gene>
<sequence>MRSRLLLGSALALATLSLAPRTNAQVPGAAPPPSPPPAATNPAPPPPASPTTPASPPSAAPTTSSQANPVPPPPATPLSGMQTPPPAGSAANGASLPPPPTAPPGAGPYAPYPPGPYAPYPPGPYAPPPNGAWGPPPAGPLPGWGAEPPTQKVKRWYGWQTLIGVLVSDVVLIAGQGSAVTYVGLAGHVLTGPIVHWAHGHVGNGFASLGLNVGLPIGGGLIGLMAGAGSYDGWDTLAYTAIGAAVGYFAAPALDMAIFSTETVDEPVEPRKGARALLPSSVAVMPMVGQDRMGLSVVGLF</sequence>
<keyword evidence="4" id="KW-1185">Reference proteome</keyword>
<proteinExistence type="predicted"/>
<reference evidence="3 4" key="1">
    <citation type="submission" date="2021-04" db="EMBL/GenBank/DDBJ databases">
        <title>Genome analysis of Polyangium sp.</title>
        <authorList>
            <person name="Li Y."/>
            <person name="Wang J."/>
        </authorList>
    </citation>
    <scope>NUCLEOTIDE SEQUENCE [LARGE SCALE GENOMIC DNA]</scope>
    <source>
        <strain evidence="3 4">SDU14</strain>
    </source>
</reference>
<accession>A0A9X3WXZ3</accession>
<dbReference type="AlphaFoldDB" id="A0A9X3WXZ3"/>
<organism evidence="3 4">
    <name type="scientific">Polyangium jinanense</name>
    <dbReference type="NCBI Taxonomy" id="2829994"/>
    <lineage>
        <taxon>Bacteria</taxon>
        <taxon>Pseudomonadati</taxon>
        <taxon>Myxococcota</taxon>
        <taxon>Polyangia</taxon>
        <taxon>Polyangiales</taxon>
        <taxon>Polyangiaceae</taxon>
        <taxon>Polyangium</taxon>
    </lineage>
</organism>
<evidence type="ECO:0000313" key="4">
    <source>
        <dbReference type="Proteomes" id="UP001151081"/>
    </source>
</evidence>
<feature type="signal peptide" evidence="2">
    <location>
        <begin position="1"/>
        <end position="24"/>
    </location>
</feature>
<evidence type="ECO:0000256" key="1">
    <source>
        <dbReference type="SAM" id="MobiDB-lite"/>
    </source>
</evidence>
<dbReference type="RefSeq" id="WP_272417354.1">
    <property type="nucleotide sequence ID" value="NZ_JAGTJJ010000002.1"/>
</dbReference>